<dbReference type="GO" id="GO:0005654">
    <property type="term" value="C:nucleoplasm"/>
    <property type="evidence" value="ECO:0007669"/>
    <property type="project" value="TreeGrafter"/>
</dbReference>
<reference evidence="7" key="1">
    <citation type="submission" date="2014-05" db="EMBL/GenBank/DDBJ databases">
        <title>The transcriptome of the halophilic microalga Tetraselmis sp. GSL018 isolated from the Great Salt Lake, Utah.</title>
        <authorList>
            <person name="Jinkerson R.E."/>
            <person name="D'Adamo S."/>
            <person name="Posewitz M.C."/>
        </authorList>
    </citation>
    <scope>NUCLEOTIDE SEQUENCE</scope>
    <source>
        <strain evidence="7">GSL018</strain>
    </source>
</reference>
<dbReference type="InterPro" id="IPR035967">
    <property type="entry name" value="SWAP/Surp_sf"/>
</dbReference>
<evidence type="ECO:0000313" key="7">
    <source>
        <dbReference type="EMBL" id="JAC64696.1"/>
    </source>
</evidence>
<evidence type="ECO:0000256" key="5">
    <source>
        <dbReference type="SAM" id="MobiDB-lite"/>
    </source>
</evidence>
<evidence type="ECO:0000256" key="1">
    <source>
        <dbReference type="ARBA" id="ARBA00004123"/>
    </source>
</evidence>
<dbReference type="AlphaFoldDB" id="A0A061R2E6"/>
<dbReference type="EMBL" id="GBEZ01022118">
    <property type="protein sequence ID" value="JAC64696.1"/>
    <property type="molecule type" value="Transcribed_RNA"/>
</dbReference>
<keyword evidence="2" id="KW-0507">mRNA processing</keyword>
<dbReference type="InterPro" id="IPR000061">
    <property type="entry name" value="Surp"/>
</dbReference>
<dbReference type="Gene3D" id="1.10.10.790">
    <property type="entry name" value="Surp module"/>
    <property type="match status" value="1"/>
</dbReference>
<feature type="compositionally biased region" description="Polar residues" evidence="5">
    <location>
        <begin position="1"/>
        <end position="20"/>
    </location>
</feature>
<organism evidence="7">
    <name type="scientific">Tetraselmis sp. GSL018</name>
    <dbReference type="NCBI Taxonomy" id="582737"/>
    <lineage>
        <taxon>Eukaryota</taxon>
        <taxon>Viridiplantae</taxon>
        <taxon>Chlorophyta</taxon>
        <taxon>core chlorophytes</taxon>
        <taxon>Chlorodendrophyceae</taxon>
        <taxon>Chlorodendrales</taxon>
        <taxon>Chlorodendraceae</taxon>
        <taxon>Tetraselmis</taxon>
    </lineage>
</organism>
<comment type="subcellular location">
    <subcellularLocation>
        <location evidence="1">Nucleus</location>
    </subcellularLocation>
</comment>
<dbReference type="PANTHER" id="PTHR23340:SF0">
    <property type="entry name" value="SURP AND G-PATCH DOMAIN-CONTAINING PROTEIN 1 ISOFORM X1"/>
    <property type="match status" value="1"/>
</dbReference>
<keyword evidence="3" id="KW-0508">mRNA splicing</keyword>
<dbReference type="SUPFAM" id="SSF109905">
    <property type="entry name" value="Surp module (SWAP domain)"/>
    <property type="match status" value="1"/>
</dbReference>
<sequence length="317" mass="33766">MSGSNNGISFSLGGTTSSNAAPGRGRGMQGGKLAFGFSGNRGPGAKRLATPAAAVFETPGSDDEEDIPASNDKRRRVNEGVSSTQEPTASSAGPQPPSDPNVLKVADKLAAFVAKNGDSFEGVTKERNPGDTPFRFLFDKSCNDYMWYRMKVKEYRGEASEPAASSQQPLPGPNSQSPTGGQKDASGEAVNTLRGAQETEEARRAQEAISKGDSLAAMNAYMKLAAKHEEKRGPVKDTREMPPPDTLVRFANGPRPPPSPLLFPSQLLLRFLLRLLSMPAPFSRTRHPRSLPCLSLLPSLDARLCSPHPAACTAYAP</sequence>
<evidence type="ECO:0000256" key="3">
    <source>
        <dbReference type="ARBA" id="ARBA00023187"/>
    </source>
</evidence>
<feature type="domain" description="SURP motif" evidence="6">
    <location>
        <begin position="105"/>
        <end position="148"/>
    </location>
</feature>
<proteinExistence type="predicted"/>
<feature type="region of interest" description="Disordered" evidence="5">
    <location>
        <begin position="1"/>
        <end position="135"/>
    </location>
</feature>
<feature type="compositionally biased region" description="Polar residues" evidence="5">
    <location>
        <begin position="163"/>
        <end position="180"/>
    </location>
</feature>
<gene>
    <name evidence="7" type="ORF">TSPGSL018_17754</name>
</gene>
<dbReference type="GO" id="GO:0008380">
    <property type="term" value="P:RNA splicing"/>
    <property type="evidence" value="ECO:0007669"/>
    <property type="project" value="UniProtKB-KW"/>
</dbReference>
<evidence type="ECO:0000259" key="6">
    <source>
        <dbReference type="PROSITE" id="PS50128"/>
    </source>
</evidence>
<dbReference type="SMART" id="SM00648">
    <property type="entry name" value="SWAP"/>
    <property type="match status" value="1"/>
</dbReference>
<dbReference type="GO" id="GO:0003723">
    <property type="term" value="F:RNA binding"/>
    <property type="evidence" value="ECO:0007669"/>
    <property type="project" value="InterPro"/>
</dbReference>
<dbReference type="PROSITE" id="PS50128">
    <property type="entry name" value="SURP"/>
    <property type="match status" value="1"/>
</dbReference>
<dbReference type="PANTHER" id="PTHR23340">
    <property type="entry name" value="ARGININE/SERINE RICH SPLICING FACTOR SF4/14"/>
    <property type="match status" value="1"/>
</dbReference>
<evidence type="ECO:0000256" key="2">
    <source>
        <dbReference type="ARBA" id="ARBA00022664"/>
    </source>
</evidence>
<accession>A0A061R2E6</accession>
<dbReference type="InterPro" id="IPR040169">
    <property type="entry name" value="SUGP1/2"/>
</dbReference>
<feature type="region of interest" description="Disordered" evidence="5">
    <location>
        <begin position="156"/>
        <end position="211"/>
    </location>
</feature>
<dbReference type="GO" id="GO:0006397">
    <property type="term" value="P:mRNA processing"/>
    <property type="evidence" value="ECO:0007669"/>
    <property type="project" value="UniProtKB-KW"/>
</dbReference>
<evidence type="ECO:0000256" key="4">
    <source>
        <dbReference type="ARBA" id="ARBA00023242"/>
    </source>
</evidence>
<dbReference type="Pfam" id="PF01805">
    <property type="entry name" value="Surp"/>
    <property type="match status" value="1"/>
</dbReference>
<feature type="compositionally biased region" description="Polar residues" evidence="5">
    <location>
        <begin position="80"/>
        <end position="93"/>
    </location>
</feature>
<protein>
    <submittedName>
        <fullName evidence="7">Swap surp domain-containing protein d111 g-patch domain-containing protein isoform 1</fullName>
    </submittedName>
</protein>
<name>A0A061R2E6_9CHLO</name>
<keyword evidence="4" id="KW-0539">Nucleus</keyword>